<keyword evidence="2" id="KW-0808">Transferase</keyword>
<evidence type="ECO:0000313" key="2">
    <source>
        <dbReference type="EMBL" id="MEY8763048.1"/>
    </source>
</evidence>
<keyword evidence="2" id="KW-0489">Methyltransferase</keyword>
<feature type="domain" description="Methyltransferase" evidence="1">
    <location>
        <begin position="88"/>
        <end position="183"/>
    </location>
</feature>
<dbReference type="InterPro" id="IPR041698">
    <property type="entry name" value="Methyltransf_25"/>
</dbReference>
<proteinExistence type="predicted"/>
<dbReference type="Proteomes" id="UP001565220">
    <property type="component" value="Unassembled WGS sequence"/>
</dbReference>
<organism evidence="2 3">
    <name type="scientific">Clostridium lapidicellarium</name>
    <dbReference type="NCBI Taxonomy" id="3240931"/>
    <lineage>
        <taxon>Bacteria</taxon>
        <taxon>Bacillati</taxon>
        <taxon>Bacillota</taxon>
        <taxon>Clostridia</taxon>
        <taxon>Eubacteriales</taxon>
        <taxon>Clostridiaceae</taxon>
        <taxon>Clostridium</taxon>
    </lineage>
</organism>
<accession>A0ABV4DUY7</accession>
<comment type="caution">
    <text evidence="2">The sequence shown here is derived from an EMBL/GenBank/DDBJ whole genome shotgun (WGS) entry which is preliminary data.</text>
</comment>
<gene>
    <name evidence="2" type="ORF">AB8S09_05210</name>
</gene>
<dbReference type="InterPro" id="IPR029063">
    <property type="entry name" value="SAM-dependent_MTases_sf"/>
</dbReference>
<dbReference type="Gene3D" id="3.40.50.150">
    <property type="entry name" value="Vaccinia Virus protein VP39"/>
    <property type="match status" value="1"/>
</dbReference>
<dbReference type="Pfam" id="PF13649">
    <property type="entry name" value="Methyltransf_25"/>
    <property type="match status" value="1"/>
</dbReference>
<reference evidence="2 3" key="1">
    <citation type="submission" date="2024-08" db="EMBL/GenBank/DDBJ databases">
        <title>Clostridium lapicellarii sp. nov., and Clostridium renhuaiense sp. nov., two species isolated from the mud in a fermentation cellar used for producing sauce-flavour Chinese liquors.</title>
        <authorList>
            <person name="Yang F."/>
            <person name="Wang H."/>
            <person name="Chen L.Q."/>
            <person name="Zhou N."/>
            <person name="Lu J.J."/>
            <person name="Pu X.X."/>
            <person name="Wan B."/>
            <person name="Wang L."/>
            <person name="Liu S.J."/>
        </authorList>
    </citation>
    <scope>NUCLEOTIDE SEQUENCE [LARGE SCALE GENOMIC DNA]</scope>
    <source>
        <strain evidence="2 3">MT-113</strain>
    </source>
</reference>
<dbReference type="SUPFAM" id="SSF158997">
    <property type="entry name" value="Trm112p-like"/>
    <property type="match status" value="1"/>
</dbReference>
<keyword evidence="3" id="KW-1185">Reference proteome</keyword>
<dbReference type="RefSeq" id="WP_369868610.1">
    <property type="nucleotide sequence ID" value="NZ_JBGFFE010000005.1"/>
</dbReference>
<dbReference type="SUPFAM" id="SSF53335">
    <property type="entry name" value="S-adenosyl-L-methionine-dependent methyltransferases"/>
    <property type="match status" value="1"/>
</dbReference>
<evidence type="ECO:0000259" key="1">
    <source>
        <dbReference type="Pfam" id="PF13649"/>
    </source>
</evidence>
<dbReference type="EMBL" id="JBGFFE010000005">
    <property type="protein sequence ID" value="MEY8763048.1"/>
    <property type="molecule type" value="Genomic_DNA"/>
</dbReference>
<dbReference type="GO" id="GO:0008168">
    <property type="term" value="F:methyltransferase activity"/>
    <property type="evidence" value="ECO:0007669"/>
    <property type="project" value="UniProtKB-KW"/>
</dbReference>
<protein>
    <submittedName>
        <fullName evidence="2">Methyltransferase domain-containing protein</fullName>
    </submittedName>
</protein>
<dbReference type="GO" id="GO:0032259">
    <property type="term" value="P:methylation"/>
    <property type="evidence" value="ECO:0007669"/>
    <property type="project" value="UniProtKB-KW"/>
</dbReference>
<name>A0ABV4DUY7_9CLOT</name>
<evidence type="ECO:0000313" key="3">
    <source>
        <dbReference type="Proteomes" id="UP001565220"/>
    </source>
</evidence>
<dbReference type="CDD" id="cd02440">
    <property type="entry name" value="AdoMet_MTases"/>
    <property type="match status" value="1"/>
</dbReference>
<sequence>MKHLEQSHNNINIMKYFRKINKTNSNSLEAILYSYDLQAGSYRNNYYNKILDRMHVNGKKITIQAKKFYEEYGKEIANVFDKLNYSSILEVGVGEATTLSNVIKNINNKYAKIKGIDISFSRIGYGNIFLKEQLIDNASLGVADMFNLPFKDEAFDIVYTSHCIEPNTDGAENAIKELYRVTNKWLILIEPAFDLANEESKNHMIEHAYCINLIDIIKNMNLNIVEHSLFKLGTYNNQAAITIIRKDSSSNSNVNWCCPICKDELIREDGNYFCKKCSFIFPIIKKIPCLNQNYAILGSKYLLF</sequence>